<sequence>MNIITIGPDDLVELINQEAEKMSELKIIPAPYKNEQETLQLVKQHLETTDIFLFAGPIPYELTKKYYSDSSKKLVYIPFTGTALYRTLFKIVEQYGDSLIRTRLSIDTLHSSEVEECFEELEIIPSDILFKRYEQEKGVEELFKFHYEHWINNEVDVAITCVYSVYEKLRKLEIPVFQVIPTKSSIRSSLQQVMLEYRSLQNADIQIAIIMIQFENFSETKKQITSNYKVQREKTILQNVVIDFSEEIQALFSWENDRVRFVTTRGTIERKTKMFKEIPILNELYAKAGIESHLGIGFGRTANEAETKANSALYKACQNKRKGYVVDFDGSIKAIDENLKLNYSIRSIDPRRVKLAKKTGFSVETINKIMALSHSLDIPRVTAIEFANELGITVRSARRILSTLEKSQLATIVGEEQPINRGRPRKIYSLNMNID</sequence>
<dbReference type="Proteomes" id="UP001597458">
    <property type="component" value="Unassembled WGS sequence"/>
</dbReference>
<keyword evidence="2" id="KW-1185">Reference proteome</keyword>
<dbReference type="RefSeq" id="WP_141189587.1">
    <property type="nucleotide sequence ID" value="NZ_JBHUMR010000007.1"/>
</dbReference>
<dbReference type="Gene3D" id="3.30.70.270">
    <property type="match status" value="1"/>
</dbReference>
<accession>A0ABW5PL91</accession>
<reference evidence="2" key="1">
    <citation type="journal article" date="2019" name="Int. J. Syst. Evol. Microbiol.">
        <title>The Global Catalogue of Microorganisms (GCM) 10K type strain sequencing project: providing services to taxonomists for standard genome sequencing and annotation.</title>
        <authorList>
            <consortium name="The Broad Institute Genomics Platform"/>
            <consortium name="The Broad Institute Genome Sequencing Center for Infectious Disease"/>
            <person name="Wu L."/>
            <person name="Ma J."/>
        </authorList>
    </citation>
    <scope>NUCLEOTIDE SEQUENCE [LARGE SCALE GENOMIC DNA]</scope>
    <source>
        <strain evidence="2">TISTR 2241</strain>
    </source>
</reference>
<dbReference type="SUPFAM" id="SSF46785">
    <property type="entry name" value="Winged helix' DNA-binding domain"/>
    <property type="match status" value="1"/>
</dbReference>
<proteinExistence type="predicted"/>
<comment type="caution">
    <text evidence="1">The sequence shown here is derived from an EMBL/GenBank/DDBJ whole genome shotgun (WGS) entry which is preliminary data.</text>
</comment>
<protein>
    <submittedName>
        <fullName evidence="1">Transcriptional regulator</fullName>
    </submittedName>
</protein>
<name>A0ABW5PL91_9BACI</name>
<dbReference type="InterPro" id="IPR043128">
    <property type="entry name" value="Rev_trsase/Diguanyl_cyclase"/>
</dbReference>
<organism evidence="1 2">
    <name type="scientific">Terrilactibacillus laevilacticus</name>
    <dbReference type="NCBI Taxonomy" id="1380157"/>
    <lineage>
        <taxon>Bacteria</taxon>
        <taxon>Bacillati</taxon>
        <taxon>Bacillota</taxon>
        <taxon>Bacilli</taxon>
        <taxon>Bacillales</taxon>
        <taxon>Bacillaceae</taxon>
        <taxon>Terrilactibacillus</taxon>
    </lineage>
</organism>
<gene>
    <name evidence="1" type="ORF">ACFSTF_02285</name>
</gene>
<dbReference type="EMBL" id="JBHUMR010000007">
    <property type="protein sequence ID" value="MFD2616140.1"/>
    <property type="molecule type" value="Genomic_DNA"/>
</dbReference>
<evidence type="ECO:0000313" key="1">
    <source>
        <dbReference type="EMBL" id="MFD2616140.1"/>
    </source>
</evidence>
<evidence type="ECO:0000313" key="2">
    <source>
        <dbReference type="Proteomes" id="UP001597458"/>
    </source>
</evidence>
<dbReference type="InterPro" id="IPR036390">
    <property type="entry name" value="WH_DNA-bd_sf"/>
</dbReference>